<protein>
    <submittedName>
        <fullName evidence="1">Uncharacterized protein</fullName>
    </submittedName>
</protein>
<dbReference type="EMBL" id="CM047591">
    <property type="protein sequence ID" value="KAI9919109.1"/>
    <property type="molecule type" value="Genomic_DNA"/>
</dbReference>
<keyword evidence="2" id="KW-1185">Reference proteome</keyword>
<accession>A0ACC0WK36</accession>
<gene>
    <name evidence="1" type="ORF">PsorP6_011602</name>
</gene>
<dbReference type="Proteomes" id="UP001163321">
    <property type="component" value="Chromosome 12"/>
</dbReference>
<organism evidence="1 2">
    <name type="scientific">Peronosclerospora sorghi</name>
    <dbReference type="NCBI Taxonomy" id="230839"/>
    <lineage>
        <taxon>Eukaryota</taxon>
        <taxon>Sar</taxon>
        <taxon>Stramenopiles</taxon>
        <taxon>Oomycota</taxon>
        <taxon>Peronosporomycetes</taxon>
        <taxon>Peronosporales</taxon>
        <taxon>Peronosporaceae</taxon>
        <taxon>Peronosclerospora</taxon>
    </lineage>
</organism>
<evidence type="ECO:0000313" key="1">
    <source>
        <dbReference type="EMBL" id="KAI9919109.1"/>
    </source>
</evidence>
<comment type="caution">
    <text evidence="1">The sequence shown here is derived from an EMBL/GenBank/DDBJ whole genome shotgun (WGS) entry which is preliminary data.</text>
</comment>
<evidence type="ECO:0000313" key="2">
    <source>
        <dbReference type="Proteomes" id="UP001163321"/>
    </source>
</evidence>
<proteinExistence type="predicted"/>
<sequence>MLLLKTRLNLSYRSYHQDLSKGLPLIRRYQASVAMARKHQNPSPNRSLALHGHCNYRLNPRRNLVQFIIELVTNVPMYFSVMESIAWGKKTRNWGSTRQFE</sequence>
<reference evidence="1 2" key="1">
    <citation type="journal article" date="2022" name="bioRxiv">
        <title>The genome of the oomycete Peronosclerospora sorghi, a cosmopolitan pathogen of maize and sorghum, is inflated with dispersed pseudogenes.</title>
        <authorList>
            <person name="Fletcher K."/>
            <person name="Martin F."/>
            <person name="Isakeit T."/>
            <person name="Cavanaugh K."/>
            <person name="Magill C."/>
            <person name="Michelmore R."/>
        </authorList>
    </citation>
    <scope>NUCLEOTIDE SEQUENCE [LARGE SCALE GENOMIC DNA]</scope>
    <source>
        <strain evidence="1">P6</strain>
    </source>
</reference>
<name>A0ACC0WK36_9STRA</name>